<dbReference type="AlphaFoldDB" id="A0A4D6KHE3"/>
<proteinExistence type="predicted"/>
<dbReference type="GeneID" id="42179528"/>
<organism evidence="1 2">
    <name type="scientific">Halomicrobium mukohataei</name>
    <dbReference type="NCBI Taxonomy" id="57705"/>
    <lineage>
        <taxon>Archaea</taxon>
        <taxon>Methanobacteriati</taxon>
        <taxon>Methanobacteriota</taxon>
        <taxon>Stenosarchaea group</taxon>
        <taxon>Halobacteria</taxon>
        <taxon>Halobacteriales</taxon>
        <taxon>Haloarculaceae</taxon>
        <taxon>Halomicrobium</taxon>
    </lineage>
</organism>
<accession>A0A4D6KHE3</accession>
<dbReference type="RefSeq" id="WP_015762592.1">
    <property type="nucleotide sequence ID" value="NZ_CP039375.1"/>
</dbReference>
<evidence type="ECO:0000313" key="1">
    <source>
        <dbReference type="EMBL" id="QCD66199.1"/>
    </source>
</evidence>
<reference evidence="1 2" key="2">
    <citation type="submission" date="2019-04" db="EMBL/GenBank/DDBJ databases">
        <authorList>
            <person name="Yang S."/>
            <person name="Wei W."/>
        </authorList>
    </citation>
    <scope>NUCLEOTIDE SEQUENCE [LARGE SCALE GENOMIC DNA]</scope>
    <source>
        <strain evidence="2">ZP60</strain>
    </source>
</reference>
<dbReference type="Proteomes" id="UP000297053">
    <property type="component" value="Chromosome"/>
</dbReference>
<dbReference type="KEGG" id="halz:E5139_11290"/>
<name>A0A4D6KHE3_9EURY</name>
<dbReference type="OMA" id="QMLEFDV"/>
<gene>
    <name evidence="1" type="ORF">E5139_11290</name>
</gene>
<dbReference type="EMBL" id="CP039375">
    <property type="protein sequence ID" value="QCD66199.1"/>
    <property type="molecule type" value="Genomic_DNA"/>
</dbReference>
<dbReference type="Pfam" id="PF19132">
    <property type="entry name" value="DUF5815"/>
    <property type="match status" value="1"/>
</dbReference>
<reference evidence="1 2" key="1">
    <citation type="submission" date="2019-04" db="EMBL/GenBank/DDBJ databases">
        <title>Complete genome sequence of Arthrobacter sp. ZXY-2 associated with effective atrazine degradation and salt adaptation.</title>
        <authorList>
            <person name="Zhao X."/>
        </authorList>
    </citation>
    <scope>NUCLEOTIDE SEQUENCE [LARGE SCALE GENOMIC DNA]</scope>
    <source>
        <strain evidence="2">ZP60</strain>
    </source>
</reference>
<sequence>MTESGVPGNGGQSMELPCGEERSIHELDMGLREFDCRCGETHAVVMDMHPLSRFVPEFLVEILTETVEPAEDDREEFTTAHLMAIVMEEFPEEMAVADVAEDGAVGYALVWVADFDSRRLHEIVVELLVELMEHAVSHAEDDAVMDQFEQEMLEFDVSEFVEQYRAQRDFESEHDTPI</sequence>
<dbReference type="InterPro" id="IPR043853">
    <property type="entry name" value="DUF5815"/>
</dbReference>
<evidence type="ECO:0000313" key="2">
    <source>
        <dbReference type="Proteomes" id="UP000297053"/>
    </source>
</evidence>
<protein>
    <submittedName>
        <fullName evidence="1">Uncharacterized protein</fullName>
    </submittedName>
</protein>